<proteinExistence type="predicted"/>
<sequence>MAQYLLGLYEKAMPNQFTLPEKLAAAKKLGYDYVELSIDESDQKLQRLTWTKSERLALVKAMYDAALPIRSICLSGHRKYPLGSSDPATVARSLEIMEQAIELADDLGVRTIQLAGYDVYYEQGSAETRKRFTENILRSTELAARHGVVLGFETMETPFMNTVEKAMEYVALADSSYLTVYPDLGNLTNAAKTYGTSVEDDIRTGKGHLCAMHLKETVPGVFREVPFGTGHVDFPKGIETAWQCGVRRFVTEMWDVGNGAWEGEIQKAVAMMRQLLDRQG</sequence>
<dbReference type="GO" id="GO:0016861">
    <property type="term" value="F:intramolecular oxidoreductase activity, interconverting aldoses and ketoses"/>
    <property type="evidence" value="ECO:0007669"/>
    <property type="project" value="InterPro"/>
</dbReference>
<dbReference type="Gene3D" id="3.20.20.150">
    <property type="entry name" value="Divalent-metal-dependent TIM barrel enzymes"/>
    <property type="match status" value="1"/>
</dbReference>
<dbReference type="Pfam" id="PF01261">
    <property type="entry name" value="AP_endonuc_2"/>
    <property type="match status" value="1"/>
</dbReference>
<dbReference type="InterPro" id="IPR013022">
    <property type="entry name" value="Xyl_isomerase-like_TIM-brl"/>
</dbReference>
<dbReference type="AlphaFoldDB" id="A0A9D1D7F2"/>
<accession>A0A9D1D7F2</accession>
<dbReference type="NCBIfam" id="NF009689">
    <property type="entry name" value="PRK13210.1"/>
    <property type="match status" value="1"/>
</dbReference>
<evidence type="ECO:0000256" key="1">
    <source>
        <dbReference type="ARBA" id="ARBA00023235"/>
    </source>
</evidence>
<reference evidence="4" key="1">
    <citation type="submission" date="2020-10" db="EMBL/GenBank/DDBJ databases">
        <authorList>
            <person name="Gilroy R."/>
        </authorList>
    </citation>
    <scope>NUCLEOTIDE SEQUENCE</scope>
    <source>
        <strain evidence="4">ChiHjej9B8-7071</strain>
    </source>
</reference>
<gene>
    <name evidence="4" type="ORF">IAA70_07005</name>
</gene>
<evidence type="ECO:0000256" key="2">
    <source>
        <dbReference type="NCBIfam" id="TIGR00542"/>
    </source>
</evidence>
<dbReference type="Proteomes" id="UP000824258">
    <property type="component" value="Unassembled WGS sequence"/>
</dbReference>
<dbReference type="SUPFAM" id="SSF51658">
    <property type="entry name" value="Xylose isomerase-like"/>
    <property type="match status" value="1"/>
</dbReference>
<dbReference type="EMBL" id="DVGD01000229">
    <property type="protein sequence ID" value="HIR10135.1"/>
    <property type="molecule type" value="Genomic_DNA"/>
</dbReference>
<dbReference type="GO" id="GO:0019852">
    <property type="term" value="P:L-ascorbic acid metabolic process"/>
    <property type="evidence" value="ECO:0007669"/>
    <property type="project" value="TreeGrafter"/>
</dbReference>
<organism evidence="4 5">
    <name type="scientific">Candidatus Avoscillospira stercoripullorum</name>
    <dbReference type="NCBI Taxonomy" id="2840709"/>
    <lineage>
        <taxon>Bacteria</taxon>
        <taxon>Bacillati</taxon>
        <taxon>Bacillota</taxon>
        <taxon>Clostridia</taxon>
        <taxon>Eubacteriales</taxon>
        <taxon>Oscillospiraceae</taxon>
        <taxon>Oscillospiraceae incertae sedis</taxon>
        <taxon>Candidatus Avoscillospira</taxon>
    </lineage>
</organism>
<keyword evidence="1 4" id="KW-0413">Isomerase</keyword>
<dbReference type="PANTHER" id="PTHR43489:SF1">
    <property type="entry name" value="L-RIBULOSE-5-PHOSPHATE 3-EPIMERASE SGBU-RELATED"/>
    <property type="match status" value="1"/>
</dbReference>
<dbReference type="NCBIfam" id="NF009688">
    <property type="entry name" value="PRK13209.1"/>
    <property type="match status" value="1"/>
</dbReference>
<dbReference type="InterPro" id="IPR050417">
    <property type="entry name" value="Sugar_Epim/Isomerase"/>
</dbReference>
<dbReference type="NCBIfam" id="TIGR00542">
    <property type="entry name" value="hxl6Piso_put"/>
    <property type="match status" value="1"/>
</dbReference>
<dbReference type="InterPro" id="IPR004560">
    <property type="entry name" value="L-Ru-5P_3-Epase"/>
</dbReference>
<reference evidence="4" key="2">
    <citation type="journal article" date="2021" name="PeerJ">
        <title>Extensive microbial diversity within the chicken gut microbiome revealed by metagenomics and culture.</title>
        <authorList>
            <person name="Gilroy R."/>
            <person name="Ravi A."/>
            <person name="Getino M."/>
            <person name="Pursley I."/>
            <person name="Horton D.L."/>
            <person name="Alikhan N.F."/>
            <person name="Baker D."/>
            <person name="Gharbi K."/>
            <person name="Hall N."/>
            <person name="Watson M."/>
            <person name="Adriaenssens E.M."/>
            <person name="Foster-Nyarko E."/>
            <person name="Jarju S."/>
            <person name="Secka A."/>
            <person name="Antonio M."/>
            <person name="Oren A."/>
            <person name="Chaudhuri R.R."/>
            <person name="La Ragione R."/>
            <person name="Hildebrand F."/>
            <person name="Pallen M.J."/>
        </authorList>
    </citation>
    <scope>NUCLEOTIDE SEQUENCE</scope>
    <source>
        <strain evidence="4">ChiHjej9B8-7071</strain>
    </source>
</reference>
<comment type="caution">
    <text evidence="4">The sequence shown here is derived from an EMBL/GenBank/DDBJ whole genome shotgun (WGS) entry which is preliminary data.</text>
</comment>
<feature type="domain" description="Xylose isomerase-like TIM barrel" evidence="3">
    <location>
        <begin position="23"/>
        <end position="274"/>
    </location>
</feature>
<protein>
    <recommendedName>
        <fullName evidence="2">L-ribulose-5-phosphate 3-epimerase</fullName>
    </recommendedName>
</protein>
<evidence type="ECO:0000313" key="5">
    <source>
        <dbReference type="Proteomes" id="UP000824258"/>
    </source>
</evidence>
<evidence type="ECO:0000259" key="3">
    <source>
        <dbReference type="Pfam" id="PF01261"/>
    </source>
</evidence>
<dbReference type="InterPro" id="IPR036237">
    <property type="entry name" value="Xyl_isomerase-like_sf"/>
</dbReference>
<dbReference type="GO" id="GO:0034015">
    <property type="term" value="F:L-ribulose-5-phosphate 3-epimerase activity"/>
    <property type="evidence" value="ECO:0007669"/>
    <property type="project" value="TreeGrafter"/>
</dbReference>
<name>A0A9D1D7F2_9FIRM</name>
<dbReference type="PANTHER" id="PTHR43489">
    <property type="entry name" value="ISOMERASE"/>
    <property type="match status" value="1"/>
</dbReference>
<evidence type="ECO:0000313" key="4">
    <source>
        <dbReference type="EMBL" id="HIR10135.1"/>
    </source>
</evidence>